<dbReference type="InParanoid" id="D8TZA6"/>
<accession>D8TZA6</accession>
<reference evidence="1 2" key="1">
    <citation type="journal article" date="2010" name="Science">
        <title>Genomic analysis of organismal complexity in the multicellular green alga Volvox carteri.</title>
        <authorList>
            <person name="Prochnik S.E."/>
            <person name="Umen J."/>
            <person name="Nedelcu A.M."/>
            <person name="Hallmann A."/>
            <person name="Miller S.M."/>
            <person name="Nishii I."/>
            <person name="Ferris P."/>
            <person name="Kuo A."/>
            <person name="Mitros T."/>
            <person name="Fritz-Laylin L.K."/>
            <person name="Hellsten U."/>
            <person name="Chapman J."/>
            <person name="Simakov O."/>
            <person name="Rensing S.A."/>
            <person name="Terry A."/>
            <person name="Pangilinan J."/>
            <person name="Kapitonov V."/>
            <person name="Jurka J."/>
            <person name="Salamov A."/>
            <person name="Shapiro H."/>
            <person name="Schmutz J."/>
            <person name="Grimwood J."/>
            <person name="Lindquist E."/>
            <person name="Lucas S."/>
            <person name="Grigoriev I.V."/>
            <person name="Schmitt R."/>
            <person name="Kirk D."/>
            <person name="Rokhsar D.S."/>
        </authorList>
    </citation>
    <scope>NUCLEOTIDE SEQUENCE [LARGE SCALE GENOMIC DNA]</scope>
    <source>
        <strain evidence="2">f. Nagariensis / Eve</strain>
    </source>
</reference>
<dbReference type="Pfam" id="PF04720">
    <property type="entry name" value="PDDEXK_6"/>
    <property type="match status" value="1"/>
</dbReference>
<proteinExistence type="predicted"/>
<evidence type="ECO:0000313" key="1">
    <source>
        <dbReference type="EMBL" id="EFJ47147.1"/>
    </source>
</evidence>
<dbReference type="AlphaFoldDB" id="D8TZA6"/>
<protein>
    <submittedName>
        <fullName evidence="1">Uncharacterized protein</fullName>
    </submittedName>
</protein>
<name>D8TZA6_VOLCA</name>
<dbReference type="EMBL" id="GL378346">
    <property type="protein sequence ID" value="EFJ47147.1"/>
    <property type="molecule type" value="Genomic_DNA"/>
</dbReference>
<organism evidence="2">
    <name type="scientific">Volvox carteri f. nagariensis</name>
    <dbReference type="NCBI Taxonomy" id="3068"/>
    <lineage>
        <taxon>Eukaryota</taxon>
        <taxon>Viridiplantae</taxon>
        <taxon>Chlorophyta</taxon>
        <taxon>core chlorophytes</taxon>
        <taxon>Chlorophyceae</taxon>
        <taxon>CS clade</taxon>
        <taxon>Chlamydomonadales</taxon>
        <taxon>Volvocaceae</taxon>
        <taxon>Volvox</taxon>
    </lineage>
</organism>
<keyword evidence="2" id="KW-1185">Reference proteome</keyword>
<dbReference type="GeneID" id="9615780"/>
<dbReference type="RefSeq" id="XP_002951696.1">
    <property type="nucleotide sequence ID" value="XM_002951650.1"/>
</dbReference>
<sequence length="389" mass="40359">MLADDGLLVTLRSGLGVGLDSPDYLSTLRHSFLICQEGSSGLCVIVDPFFREQFKVAGMPQNSAYCAAVANLPVCFVGTIGTVNALVCLLTGTLLQEASVLGIDLPPWRSKQALLSKWLPRRFSDSVFTPPSLGNLHPALRSSVHGDALSTSPTSIQSWPSLTGANSEMASSNGSSSGVCGSDTTTTATCTTAGRTSCRSQFKPHSVVTGFTAPAPTFPANAPCQAAPPAARSASTMSPSCRPMARSALTEQLVSATNLSRDVQAKAAAHWQRYFLNLHDPHQATQQPLSSATVNSPAAEATTTAYAADICGDDSLEASVPIRRKVCNGSAGSGASNLVVSLVHHRAAACVACLKCGGGNGCNLKLSSAACKMLPQVYIVRPMATVEAC</sequence>
<dbReference type="Proteomes" id="UP000001058">
    <property type="component" value="Unassembled WGS sequence"/>
</dbReference>
<dbReference type="OrthoDB" id="535753at2759"/>
<dbReference type="KEGG" id="vcn:VOLCADRAFT_92299"/>
<dbReference type="PANTHER" id="PTHR31579:SF1">
    <property type="entry name" value="OS03G0796600 PROTEIN"/>
    <property type="match status" value="1"/>
</dbReference>
<evidence type="ECO:0000313" key="2">
    <source>
        <dbReference type="Proteomes" id="UP000001058"/>
    </source>
</evidence>
<dbReference type="PANTHER" id="PTHR31579">
    <property type="entry name" value="OS03G0796600 PROTEIN"/>
    <property type="match status" value="1"/>
</dbReference>
<dbReference type="InterPro" id="IPR006502">
    <property type="entry name" value="PDDEXK-like"/>
</dbReference>
<gene>
    <name evidence="1" type="ORF">VOLCADRAFT_92299</name>
</gene>